<sequence length="88" mass="10225">MKKPFKKSDVKNINLNKVSLQEEPLSKDIDYTEFLKPYKEWSDETRALYKKIVEQENKIYKSKGGKGTVIGCGKMTIPIVLNEDKEKE</sequence>
<dbReference type="RefSeq" id="WP_022937224.1">
    <property type="nucleotide sequence ID" value="NZ_CABKRQ010000002.1"/>
</dbReference>
<dbReference type="Proteomes" id="UP000247612">
    <property type="component" value="Unassembled WGS sequence"/>
</dbReference>
<accession>A0A318KH85</accession>
<organism evidence="1 2">
    <name type="scientific">Dielma fastidiosa</name>
    <dbReference type="NCBI Taxonomy" id="1034346"/>
    <lineage>
        <taxon>Bacteria</taxon>
        <taxon>Bacillati</taxon>
        <taxon>Bacillota</taxon>
        <taxon>Erysipelotrichia</taxon>
        <taxon>Erysipelotrichales</taxon>
        <taxon>Erysipelotrichaceae</taxon>
        <taxon>Dielma</taxon>
    </lineage>
</organism>
<dbReference type="EMBL" id="QJKH01000012">
    <property type="protein sequence ID" value="PXX77089.1"/>
    <property type="molecule type" value="Genomic_DNA"/>
</dbReference>
<evidence type="ECO:0000313" key="2">
    <source>
        <dbReference type="Proteomes" id="UP000247612"/>
    </source>
</evidence>
<keyword evidence="2" id="KW-1185">Reference proteome</keyword>
<gene>
    <name evidence="1" type="ORF">DES51_11229</name>
</gene>
<dbReference type="AlphaFoldDB" id="A0A318KH85"/>
<name>A0A318KH85_9FIRM</name>
<reference evidence="1 2" key="1">
    <citation type="submission" date="2018-05" db="EMBL/GenBank/DDBJ databases">
        <title>Genomic Encyclopedia of Type Strains, Phase IV (KMG-IV): sequencing the most valuable type-strain genomes for metagenomic binning, comparative biology and taxonomic classification.</title>
        <authorList>
            <person name="Goeker M."/>
        </authorList>
    </citation>
    <scope>NUCLEOTIDE SEQUENCE [LARGE SCALE GENOMIC DNA]</scope>
    <source>
        <strain evidence="1 2">JC118</strain>
    </source>
</reference>
<protein>
    <submittedName>
        <fullName evidence="1">Uncharacterized protein</fullName>
    </submittedName>
</protein>
<comment type="caution">
    <text evidence="1">The sequence shown here is derived from an EMBL/GenBank/DDBJ whole genome shotgun (WGS) entry which is preliminary data.</text>
</comment>
<proteinExistence type="predicted"/>
<evidence type="ECO:0000313" key="1">
    <source>
        <dbReference type="EMBL" id="PXX77089.1"/>
    </source>
</evidence>